<gene>
    <name evidence="1" type="ORF">SPIL2461_LOCUS18510</name>
</gene>
<comment type="caution">
    <text evidence="1">The sequence shown here is derived from an EMBL/GenBank/DDBJ whole genome shotgun (WGS) entry which is preliminary data.</text>
</comment>
<evidence type="ECO:0000313" key="1">
    <source>
        <dbReference type="EMBL" id="CAE7671158.1"/>
    </source>
</evidence>
<dbReference type="AlphaFoldDB" id="A0A812WBR0"/>
<keyword evidence="2" id="KW-1185">Reference proteome</keyword>
<sequence length="110" mass="12318">MAELFAVCPQRWGLQKVDYLYTFGAPAVSTTPLQDDGACFQGARMFNLDTDSYDPFADLGTWAGYVHPRMQAIQLLPMGSKKTDIYQQVSYDCWDENTPYLPGANYASLS</sequence>
<feature type="non-terminal residue" evidence="1">
    <location>
        <position position="1"/>
    </location>
</feature>
<proteinExistence type="predicted"/>
<accession>A0A812WBR0</accession>
<dbReference type="EMBL" id="CAJNIZ010043868">
    <property type="protein sequence ID" value="CAE7671158.1"/>
    <property type="molecule type" value="Genomic_DNA"/>
</dbReference>
<organism evidence="1 2">
    <name type="scientific">Symbiodinium pilosum</name>
    <name type="common">Dinoflagellate</name>
    <dbReference type="NCBI Taxonomy" id="2952"/>
    <lineage>
        <taxon>Eukaryota</taxon>
        <taxon>Sar</taxon>
        <taxon>Alveolata</taxon>
        <taxon>Dinophyceae</taxon>
        <taxon>Suessiales</taxon>
        <taxon>Symbiodiniaceae</taxon>
        <taxon>Symbiodinium</taxon>
    </lineage>
</organism>
<dbReference type="Proteomes" id="UP000649617">
    <property type="component" value="Unassembled WGS sequence"/>
</dbReference>
<evidence type="ECO:0000313" key="2">
    <source>
        <dbReference type="Proteomes" id="UP000649617"/>
    </source>
</evidence>
<protein>
    <submittedName>
        <fullName evidence="1">Uncharacterized protein</fullName>
    </submittedName>
</protein>
<reference evidence="1" key="1">
    <citation type="submission" date="2021-02" db="EMBL/GenBank/DDBJ databases">
        <authorList>
            <person name="Dougan E. K."/>
            <person name="Rhodes N."/>
            <person name="Thang M."/>
            <person name="Chan C."/>
        </authorList>
    </citation>
    <scope>NUCLEOTIDE SEQUENCE</scope>
</reference>
<name>A0A812WBR0_SYMPI</name>